<dbReference type="InterPro" id="IPR011704">
    <property type="entry name" value="ATPase_dyneun-rel_AAA"/>
</dbReference>
<dbReference type="EMBL" id="LROU01000012">
    <property type="protein sequence ID" value="KYF38082.1"/>
    <property type="molecule type" value="Genomic_DNA"/>
</dbReference>
<dbReference type="SUPFAM" id="SSF52540">
    <property type="entry name" value="P-loop containing nucleoside triphosphate hydrolases"/>
    <property type="match status" value="1"/>
</dbReference>
<dbReference type="InterPro" id="IPR052934">
    <property type="entry name" value="Methyl-DNA_Rec/Restrict_Enz"/>
</dbReference>
<dbReference type="GO" id="GO:0004519">
    <property type="term" value="F:endonuclease activity"/>
    <property type="evidence" value="ECO:0007669"/>
    <property type="project" value="UniProtKB-KW"/>
</dbReference>
<dbReference type="Gene3D" id="3.40.50.300">
    <property type="entry name" value="P-loop containing nucleotide triphosphate hydrolases"/>
    <property type="match status" value="1"/>
</dbReference>
<keyword evidence="3" id="KW-0540">Nuclease</keyword>
<feature type="coiled-coil region" evidence="1">
    <location>
        <begin position="439"/>
        <end position="466"/>
    </location>
</feature>
<protein>
    <submittedName>
        <fullName evidence="3">Endonuclease</fullName>
    </submittedName>
</protein>
<dbReference type="RefSeq" id="WP_061589790.1">
    <property type="nucleotide sequence ID" value="NZ_CP190759.1"/>
</dbReference>
<evidence type="ECO:0000313" key="4">
    <source>
        <dbReference type="Proteomes" id="UP000075442"/>
    </source>
</evidence>
<dbReference type="AlphaFoldDB" id="A0A150NX91"/>
<comment type="caution">
    <text evidence="3">The sequence shown here is derived from an EMBL/GenBank/DDBJ whole genome shotgun (WGS) entry which is preliminary data.</text>
</comment>
<accession>A0A150NX91</accession>
<dbReference type="GO" id="GO:0005524">
    <property type="term" value="F:ATP binding"/>
    <property type="evidence" value="ECO:0007669"/>
    <property type="project" value="InterPro"/>
</dbReference>
<dbReference type="GO" id="GO:0016887">
    <property type="term" value="F:ATP hydrolysis activity"/>
    <property type="evidence" value="ECO:0007669"/>
    <property type="project" value="InterPro"/>
</dbReference>
<keyword evidence="3" id="KW-0378">Hydrolase</keyword>
<proteinExistence type="predicted"/>
<feature type="region of interest" description="Disordered" evidence="2">
    <location>
        <begin position="524"/>
        <end position="546"/>
    </location>
</feature>
<keyword evidence="3" id="KW-0255">Endonuclease</keyword>
<gene>
    <name evidence="3" type="ORF">SMIM3I_01016</name>
</gene>
<reference evidence="3 4" key="1">
    <citation type="submission" date="2016-01" db="EMBL/GenBank/DDBJ databases">
        <title>Highly variable Streptococcus oralis 1 are common among viridans streptococci isolated from primates.</title>
        <authorList>
            <person name="Denapaite D."/>
            <person name="Rieger M."/>
            <person name="Koendgen S."/>
            <person name="Brueckner R."/>
            <person name="Ochigava I."/>
            <person name="Kappeler P."/>
            <person name="Maetz-Rensing K."/>
            <person name="Leendertz F."/>
        </authorList>
    </citation>
    <scope>NUCLEOTIDE SEQUENCE [LARGE SCALE GENOMIC DNA]</scope>
    <source>
        <strain evidence="3 4">M3-1</strain>
    </source>
</reference>
<keyword evidence="1" id="KW-0175">Coiled coil</keyword>
<dbReference type="SMART" id="SM00382">
    <property type="entry name" value="AAA"/>
    <property type="match status" value="1"/>
</dbReference>
<name>A0A150NX91_STRMT</name>
<feature type="compositionally biased region" description="Acidic residues" evidence="2">
    <location>
        <begin position="532"/>
        <end position="546"/>
    </location>
</feature>
<evidence type="ECO:0000256" key="1">
    <source>
        <dbReference type="SAM" id="Coils"/>
    </source>
</evidence>
<dbReference type="PANTHER" id="PTHR37291:SF1">
    <property type="entry name" value="TYPE IV METHYL-DIRECTED RESTRICTION ENZYME ECOKMCRB SUBUNIT"/>
    <property type="match status" value="1"/>
</dbReference>
<evidence type="ECO:0000313" key="3">
    <source>
        <dbReference type="EMBL" id="KYF38082.1"/>
    </source>
</evidence>
<dbReference type="InterPro" id="IPR027417">
    <property type="entry name" value="P-loop_NTPase"/>
</dbReference>
<dbReference type="Pfam" id="PF07728">
    <property type="entry name" value="AAA_5"/>
    <property type="match status" value="1"/>
</dbReference>
<dbReference type="PANTHER" id="PTHR37291">
    <property type="entry name" value="5-METHYLCYTOSINE-SPECIFIC RESTRICTION ENZYME B"/>
    <property type="match status" value="1"/>
</dbReference>
<sequence length="546" mass="63151">MLKRKVSLEDFYKWYSLNKEELLNKATAGEKFNDKLKEEFLQEWPLNRILTISIDEYVIGKGLQNKSLCYALEKGKYKNLFLGISGGSASKFGIYWNEKTKSYKDQGNKVIPLSELDQRFSKLKSDLYEIIKEGIRFNFENPIFDMKRSTNEFVGRSAMVTKLLCIYSEGYPFFGVNINSQKEFWSHFVSQTTQGGPYLQNHKIIDLLSKTYPELEPSKLGTMLFEYSKLFMENKEENSTMDSSNNFRHQLIQSLLKSPNLILRGAPGTGKTYLAKEIALELTGGNEDQIGFVQFHPSYDYTDFVEGLRPVSNGDGAIEFKLQDGIFKKFCQKARDAKKTGGQDNFVFIIDEINRGEISKIFGELFFSIDPDYRGEKGSVSTQYANLHESDDKFYIPENVYIIGTMNDIDRSVDTFDFAMRRRFRFVEVTAESRLHILDEKLGERAEEAKTRLRNLNAAIENVQELNSHYHIGPSYFRNLKELDYDYELLWSDYLKPLLEDYVRGSYDEAETLETLKKAFDLTKNEQKDQAVADDNEGDENDDADH</sequence>
<dbReference type="CDD" id="cd00009">
    <property type="entry name" value="AAA"/>
    <property type="match status" value="1"/>
</dbReference>
<evidence type="ECO:0000256" key="2">
    <source>
        <dbReference type="SAM" id="MobiDB-lite"/>
    </source>
</evidence>
<dbReference type="InterPro" id="IPR003593">
    <property type="entry name" value="AAA+_ATPase"/>
</dbReference>
<dbReference type="Proteomes" id="UP000075442">
    <property type="component" value="Unassembled WGS sequence"/>
</dbReference>
<organism evidence="3 4">
    <name type="scientific">Streptococcus mitis</name>
    <dbReference type="NCBI Taxonomy" id="28037"/>
    <lineage>
        <taxon>Bacteria</taxon>
        <taxon>Bacillati</taxon>
        <taxon>Bacillota</taxon>
        <taxon>Bacilli</taxon>
        <taxon>Lactobacillales</taxon>
        <taxon>Streptococcaceae</taxon>
        <taxon>Streptococcus</taxon>
        <taxon>Streptococcus mitis group</taxon>
    </lineage>
</organism>
<dbReference type="PATRIC" id="fig|28037.235.peg.304"/>